<protein>
    <submittedName>
        <fullName evidence="1">Uncharacterized protein</fullName>
    </submittedName>
</protein>
<name>A0A9X3JET1_9LACT</name>
<evidence type="ECO:0000313" key="2">
    <source>
        <dbReference type="Proteomes" id="UP001146670"/>
    </source>
</evidence>
<comment type="caution">
    <text evidence="1">The sequence shown here is derived from an EMBL/GenBank/DDBJ whole genome shotgun (WGS) entry which is preliminary data.</text>
</comment>
<reference evidence="1" key="1">
    <citation type="submission" date="2022-12" db="EMBL/GenBank/DDBJ databases">
        <title>Description and comparative metabolic analysis of Aerococcus sp. nov., isolated from the feces of a pig.</title>
        <authorList>
            <person name="Chang Y.-H."/>
        </authorList>
    </citation>
    <scope>NUCLEOTIDE SEQUENCE</scope>
    <source>
        <strain evidence="1">YH-aer222</strain>
    </source>
</reference>
<dbReference type="Proteomes" id="UP001146670">
    <property type="component" value="Unassembled WGS sequence"/>
</dbReference>
<accession>A0A9X3JET1</accession>
<proteinExistence type="predicted"/>
<organism evidence="1 2">
    <name type="scientific">Aerococcus kribbianus</name>
    <dbReference type="NCBI Taxonomy" id="2999064"/>
    <lineage>
        <taxon>Bacteria</taxon>
        <taxon>Bacillati</taxon>
        <taxon>Bacillota</taxon>
        <taxon>Bacilli</taxon>
        <taxon>Lactobacillales</taxon>
        <taxon>Aerococcaceae</taxon>
        <taxon>Aerococcus</taxon>
    </lineage>
</organism>
<dbReference type="RefSeq" id="WP_268751555.1">
    <property type="nucleotide sequence ID" value="NZ_JAPRFQ010000001.1"/>
</dbReference>
<dbReference type="AlphaFoldDB" id="A0A9X3JET1"/>
<sequence length="70" mass="8146">MNYKHKYFDYRNERSNALGIRRKTEQEVVSNLHQEVVDYANQNQLTIIHMECVKDGITSTVGVSVIFADQ</sequence>
<keyword evidence="2" id="KW-1185">Reference proteome</keyword>
<evidence type="ECO:0000313" key="1">
    <source>
        <dbReference type="EMBL" id="MCZ0725231.1"/>
    </source>
</evidence>
<gene>
    <name evidence="1" type="ORF">OW157_01445</name>
</gene>
<dbReference type="EMBL" id="JAPRFR010000001">
    <property type="protein sequence ID" value="MCZ0725231.1"/>
    <property type="molecule type" value="Genomic_DNA"/>
</dbReference>